<evidence type="ECO:0000313" key="3">
    <source>
        <dbReference type="EMBL" id="QQP56695.1"/>
    </source>
</evidence>
<sequence>MLFGLLAMAFGRPQDVDVSDILGAANAARYGGNEEPADSSLVDDVFGGDGKTNNNNNNNNGNGNGSGGPYANGEDELHVNEIVDTSYEECSYYADQGYKCVPYYTCEDGEIVTDGGGLIDIRSSFSAILDPGSSKCEGIWSTNAPIVKTTTKKPTTPKPRVYVPQCGRRNIGGIG</sequence>
<reference evidence="4" key="1">
    <citation type="submission" date="2021-01" db="EMBL/GenBank/DDBJ databases">
        <title>Caligus Genome Assembly.</title>
        <authorList>
            <person name="Gallardo-Escarate C."/>
        </authorList>
    </citation>
    <scope>NUCLEOTIDE SEQUENCE [LARGE SCALE GENOMIC DNA]</scope>
</reference>
<dbReference type="Pfam" id="PF18322">
    <property type="entry name" value="CLIP_1"/>
    <property type="match status" value="1"/>
</dbReference>
<evidence type="ECO:0000259" key="2">
    <source>
        <dbReference type="Pfam" id="PF18322"/>
    </source>
</evidence>
<keyword evidence="4" id="KW-1185">Reference proteome</keyword>
<feature type="domain" description="PPAF-2-like Clip" evidence="2">
    <location>
        <begin position="95"/>
        <end position="125"/>
    </location>
</feature>
<dbReference type="EMBL" id="CP045890">
    <property type="protein sequence ID" value="QQP56695.1"/>
    <property type="molecule type" value="Genomic_DNA"/>
</dbReference>
<organism evidence="3 4">
    <name type="scientific">Caligus rogercresseyi</name>
    <name type="common">Sea louse</name>
    <dbReference type="NCBI Taxonomy" id="217165"/>
    <lineage>
        <taxon>Eukaryota</taxon>
        <taxon>Metazoa</taxon>
        <taxon>Ecdysozoa</taxon>
        <taxon>Arthropoda</taxon>
        <taxon>Crustacea</taxon>
        <taxon>Multicrustacea</taxon>
        <taxon>Hexanauplia</taxon>
        <taxon>Copepoda</taxon>
        <taxon>Siphonostomatoida</taxon>
        <taxon>Caligidae</taxon>
        <taxon>Caligus</taxon>
    </lineage>
</organism>
<evidence type="ECO:0000256" key="1">
    <source>
        <dbReference type="SAM" id="MobiDB-lite"/>
    </source>
</evidence>
<dbReference type="AlphaFoldDB" id="A0A7T8KIY8"/>
<feature type="non-terminal residue" evidence="3">
    <location>
        <position position="1"/>
    </location>
</feature>
<protein>
    <submittedName>
        <fullName evidence="3">Serine proteinase stubblelike</fullName>
    </submittedName>
</protein>
<dbReference type="Proteomes" id="UP000595437">
    <property type="component" value="Chromosome 1"/>
</dbReference>
<dbReference type="OrthoDB" id="6261922at2759"/>
<accession>A0A7T8KIY8</accession>
<proteinExistence type="predicted"/>
<gene>
    <name evidence="3" type="ORF">FKW44_001447</name>
</gene>
<dbReference type="InterPro" id="IPR041515">
    <property type="entry name" value="PPAF-2-like_Clip"/>
</dbReference>
<name>A0A7T8KIY8_CALRO</name>
<feature type="region of interest" description="Disordered" evidence="1">
    <location>
        <begin position="33"/>
        <end position="74"/>
    </location>
</feature>
<evidence type="ECO:0000313" key="4">
    <source>
        <dbReference type="Proteomes" id="UP000595437"/>
    </source>
</evidence>
<feature type="compositionally biased region" description="Low complexity" evidence="1">
    <location>
        <begin position="51"/>
        <end position="61"/>
    </location>
</feature>